<dbReference type="EC" id="1.1.1.38" evidence="2"/>
<dbReference type="AlphaFoldDB" id="A0A3M7T8E2"/>
<keyword evidence="2" id="KW-0560">Oxidoreductase</keyword>
<evidence type="ECO:0000313" key="3">
    <source>
        <dbReference type="Proteomes" id="UP000276133"/>
    </source>
</evidence>
<dbReference type="OrthoDB" id="5365701at2759"/>
<dbReference type="STRING" id="10195.A0A3M7T8E2"/>
<reference evidence="2 3" key="1">
    <citation type="journal article" date="2018" name="Sci. Rep.">
        <title>Genomic signatures of local adaptation to the degree of environmental predictability in rotifers.</title>
        <authorList>
            <person name="Franch-Gras L."/>
            <person name="Hahn C."/>
            <person name="Garcia-Roger E.M."/>
            <person name="Carmona M.J."/>
            <person name="Serra M."/>
            <person name="Gomez A."/>
        </authorList>
    </citation>
    <scope>NUCLEOTIDE SEQUENCE [LARGE SCALE GENOMIC DNA]</scope>
    <source>
        <strain evidence="2">HYR1</strain>
    </source>
</reference>
<dbReference type="Proteomes" id="UP000276133">
    <property type="component" value="Unassembled WGS sequence"/>
</dbReference>
<dbReference type="EMBL" id="REGN01000118">
    <property type="protein sequence ID" value="RNA44344.1"/>
    <property type="molecule type" value="Genomic_DNA"/>
</dbReference>
<organism evidence="2 3">
    <name type="scientific">Brachionus plicatilis</name>
    <name type="common">Marine rotifer</name>
    <name type="synonym">Brachionus muelleri</name>
    <dbReference type="NCBI Taxonomy" id="10195"/>
    <lineage>
        <taxon>Eukaryota</taxon>
        <taxon>Metazoa</taxon>
        <taxon>Spiralia</taxon>
        <taxon>Gnathifera</taxon>
        <taxon>Rotifera</taxon>
        <taxon>Eurotatoria</taxon>
        <taxon>Monogononta</taxon>
        <taxon>Pseudotrocha</taxon>
        <taxon>Ploima</taxon>
        <taxon>Brachionidae</taxon>
        <taxon>Brachionus</taxon>
    </lineage>
</organism>
<proteinExistence type="predicted"/>
<accession>A0A3M7T8E2</accession>
<comment type="caution">
    <text evidence="2">The sequence shown here is derived from an EMBL/GenBank/DDBJ whole genome shotgun (WGS) entry which is preliminary data.</text>
</comment>
<dbReference type="EC" id="1.1.1.39" evidence="2"/>
<evidence type="ECO:0000313" key="2">
    <source>
        <dbReference type="EMBL" id="RNA44344.1"/>
    </source>
</evidence>
<name>A0A3M7T8E2_BRAPC</name>
<dbReference type="InterPro" id="IPR046346">
    <property type="entry name" value="Aminoacid_DH-like_N_sf"/>
</dbReference>
<dbReference type="GO" id="GO:0004473">
    <property type="term" value="F:malate dehydrogenase (decarboxylating) (NADP+) activity"/>
    <property type="evidence" value="ECO:0007669"/>
    <property type="project" value="TreeGrafter"/>
</dbReference>
<dbReference type="Pfam" id="PF00390">
    <property type="entry name" value="malic"/>
    <property type="match status" value="1"/>
</dbReference>
<dbReference type="GO" id="GO:0006108">
    <property type="term" value="P:malate metabolic process"/>
    <property type="evidence" value="ECO:0007669"/>
    <property type="project" value="TreeGrafter"/>
</dbReference>
<dbReference type="PANTHER" id="PTHR23406">
    <property type="entry name" value="MALIC ENZYME-RELATED"/>
    <property type="match status" value="1"/>
</dbReference>
<dbReference type="Gene3D" id="3.40.50.10380">
    <property type="entry name" value="Malic enzyme, N-terminal domain"/>
    <property type="match status" value="1"/>
</dbReference>
<dbReference type="InterPro" id="IPR037062">
    <property type="entry name" value="Malic_N_dom_sf"/>
</dbReference>
<keyword evidence="3" id="KW-1185">Reference proteome</keyword>
<gene>
    <name evidence="2" type="ORF">BpHYR1_038749</name>
</gene>
<dbReference type="PANTHER" id="PTHR23406:SF80">
    <property type="entry name" value="GH17657P-RELATED"/>
    <property type="match status" value="1"/>
</dbReference>
<dbReference type="InterPro" id="IPR012301">
    <property type="entry name" value="Malic_N_dom"/>
</dbReference>
<dbReference type="SUPFAM" id="SSF53223">
    <property type="entry name" value="Aminoacid dehydrogenase-like, N-terminal domain"/>
    <property type="match status" value="1"/>
</dbReference>
<evidence type="ECO:0000259" key="1">
    <source>
        <dbReference type="SMART" id="SM01274"/>
    </source>
</evidence>
<dbReference type="SMART" id="SM01274">
    <property type="entry name" value="malic"/>
    <property type="match status" value="1"/>
</dbReference>
<feature type="domain" description="Malic enzyme N-terminal" evidence="1">
    <location>
        <begin position="4"/>
        <end position="63"/>
    </location>
</feature>
<dbReference type="GO" id="GO:0005739">
    <property type="term" value="C:mitochondrion"/>
    <property type="evidence" value="ECO:0007669"/>
    <property type="project" value="TreeGrafter"/>
</dbReference>
<protein>
    <submittedName>
        <fullName evidence="2">ME2</fullName>
        <ecNumber evidence="2">1.1.1.38</ecNumber>
        <ecNumber evidence="2">1.1.1.39</ecNumber>
    </submittedName>
</protein>
<sequence>MHLLDRNERLFYKVLSSNVEEIMPLVYTPTVGEACIKYGFIFNQPKGMFISIKDKGHILDVLK</sequence>
<dbReference type="GO" id="GO:0004471">
    <property type="term" value="F:malate dehydrogenase (decarboxylating) (NAD+) activity"/>
    <property type="evidence" value="ECO:0007669"/>
    <property type="project" value="UniProtKB-EC"/>
</dbReference>
<feature type="non-terminal residue" evidence="2">
    <location>
        <position position="63"/>
    </location>
</feature>